<sequence>MAAVLLSTVLAGIILFHVSQLLFQARHAVVGLEQLRQVLETASRISAERAPSYVLMAGEPGQTGTARTNLDAARAETDRALNQAATIVEGVPFNDIMRHLVQARALVELAAAETPVQYESVQRASEALFATYDAYQAVIMRKAALLINSDPELAGPVQHALILGALHDDAGRLGSSVIAPLIANIPIPESDIAAGQRLNGRIKLQRQLLSLSPNLNNSSRLPASIPTEAETSLVKKGEPLVARFVAEGTHGGAYSLTAAAFTDRYTEALKPLGVWRRAYIDSLLADYQQKERQAWGIAWVVGTIMLCVISLIAGGVLLVHQRVLRPLLVASEAVVRLAHREPVQFPLVHNGGPELRPLFEAVELLDIKLREWDADTQRLRHQAETDELTNLLNRRAFQMLGESWLEGTWPDRETFLILLDIDHFKSINDRYGHAMGDQVLVMVAAALQAHIRSDDLAGRIGGEEFAVLIRAQDQDTALALAQRLRKGIEDILILGSDGERIPVTASFGVAANKHFTWRQLMAKADVALYAAKQAGRNCVRVAEQGNTTISA</sequence>
<keyword evidence="6" id="KW-1185">Reference proteome</keyword>
<dbReference type="NCBIfam" id="TIGR00254">
    <property type="entry name" value="GGDEF"/>
    <property type="match status" value="1"/>
</dbReference>
<keyword evidence="3" id="KW-0472">Membrane</keyword>
<dbReference type="EC" id="2.7.7.65" evidence="1"/>
<evidence type="ECO:0000256" key="3">
    <source>
        <dbReference type="SAM" id="Phobius"/>
    </source>
</evidence>
<proteinExistence type="predicted"/>
<dbReference type="FunFam" id="3.30.70.270:FF:000001">
    <property type="entry name" value="Diguanylate cyclase domain protein"/>
    <property type="match status" value="1"/>
</dbReference>
<dbReference type="InterPro" id="IPR029787">
    <property type="entry name" value="Nucleotide_cyclase"/>
</dbReference>
<dbReference type="GO" id="GO:0052621">
    <property type="term" value="F:diguanylate cyclase activity"/>
    <property type="evidence" value="ECO:0007669"/>
    <property type="project" value="UniProtKB-EC"/>
</dbReference>
<comment type="caution">
    <text evidence="5">The sequence shown here is derived from an EMBL/GenBank/DDBJ whole genome shotgun (WGS) entry which is preliminary data.</text>
</comment>
<feature type="transmembrane region" description="Helical" evidence="3">
    <location>
        <begin position="294"/>
        <end position="319"/>
    </location>
</feature>
<dbReference type="CDD" id="cd01949">
    <property type="entry name" value="GGDEF"/>
    <property type="match status" value="1"/>
</dbReference>
<dbReference type="Gene3D" id="3.30.70.270">
    <property type="match status" value="1"/>
</dbReference>
<evidence type="ECO:0000259" key="4">
    <source>
        <dbReference type="PROSITE" id="PS50887"/>
    </source>
</evidence>
<dbReference type="InterPro" id="IPR000160">
    <property type="entry name" value="GGDEF_dom"/>
</dbReference>
<dbReference type="AlphaFoldDB" id="A0A4Y3TXA0"/>
<evidence type="ECO:0000313" key="5">
    <source>
        <dbReference type="EMBL" id="GEB86079.1"/>
    </source>
</evidence>
<dbReference type="SUPFAM" id="SSF55073">
    <property type="entry name" value="Nucleotide cyclase"/>
    <property type="match status" value="1"/>
</dbReference>
<dbReference type="PROSITE" id="PS50887">
    <property type="entry name" value="GGDEF"/>
    <property type="match status" value="1"/>
</dbReference>
<evidence type="ECO:0000256" key="2">
    <source>
        <dbReference type="ARBA" id="ARBA00034247"/>
    </source>
</evidence>
<dbReference type="EMBL" id="BJMV01000009">
    <property type="protein sequence ID" value="GEB86079.1"/>
    <property type="molecule type" value="Genomic_DNA"/>
</dbReference>
<dbReference type="InterPro" id="IPR050469">
    <property type="entry name" value="Diguanylate_Cyclase"/>
</dbReference>
<organism evidence="5 6">
    <name type="scientific">Acetobacter peroxydans</name>
    <dbReference type="NCBI Taxonomy" id="104098"/>
    <lineage>
        <taxon>Bacteria</taxon>
        <taxon>Pseudomonadati</taxon>
        <taxon>Pseudomonadota</taxon>
        <taxon>Alphaproteobacteria</taxon>
        <taxon>Acetobacterales</taxon>
        <taxon>Acetobacteraceae</taxon>
        <taxon>Acetobacter</taxon>
    </lineage>
</organism>
<dbReference type="InterPro" id="IPR043128">
    <property type="entry name" value="Rev_trsase/Diguanyl_cyclase"/>
</dbReference>
<evidence type="ECO:0000256" key="1">
    <source>
        <dbReference type="ARBA" id="ARBA00012528"/>
    </source>
</evidence>
<keyword evidence="3" id="KW-1133">Transmembrane helix</keyword>
<name>A0A4Y3TXA0_9PROT</name>
<dbReference type="Pfam" id="PF00990">
    <property type="entry name" value="GGDEF"/>
    <property type="match status" value="1"/>
</dbReference>
<dbReference type="PANTHER" id="PTHR45138">
    <property type="entry name" value="REGULATORY COMPONENTS OF SENSORY TRANSDUCTION SYSTEM"/>
    <property type="match status" value="1"/>
</dbReference>
<dbReference type="SMART" id="SM00267">
    <property type="entry name" value="GGDEF"/>
    <property type="match status" value="1"/>
</dbReference>
<accession>A0A4Y3TXA0</accession>
<dbReference type="PANTHER" id="PTHR45138:SF9">
    <property type="entry name" value="DIGUANYLATE CYCLASE DGCM-RELATED"/>
    <property type="match status" value="1"/>
</dbReference>
<gene>
    <name evidence="5" type="ORF">APE01nite_18760</name>
</gene>
<comment type="catalytic activity">
    <reaction evidence="2">
        <text>2 GTP = 3',3'-c-di-GMP + 2 diphosphate</text>
        <dbReference type="Rhea" id="RHEA:24898"/>
        <dbReference type="ChEBI" id="CHEBI:33019"/>
        <dbReference type="ChEBI" id="CHEBI:37565"/>
        <dbReference type="ChEBI" id="CHEBI:58805"/>
        <dbReference type="EC" id="2.7.7.65"/>
    </reaction>
</comment>
<feature type="domain" description="GGDEF" evidence="4">
    <location>
        <begin position="412"/>
        <end position="544"/>
    </location>
</feature>
<evidence type="ECO:0000313" key="6">
    <source>
        <dbReference type="Proteomes" id="UP000317730"/>
    </source>
</evidence>
<protein>
    <recommendedName>
        <fullName evidence="1">diguanylate cyclase</fullName>
        <ecNumber evidence="1">2.7.7.65</ecNumber>
    </recommendedName>
</protein>
<keyword evidence="3" id="KW-0812">Transmembrane</keyword>
<dbReference type="Proteomes" id="UP000317730">
    <property type="component" value="Unassembled WGS sequence"/>
</dbReference>
<reference evidence="5 6" key="1">
    <citation type="submission" date="2019-06" db="EMBL/GenBank/DDBJ databases">
        <title>Whole genome shotgun sequence of Acetobacter peroxydans NBRC 13755.</title>
        <authorList>
            <person name="Hosoyama A."/>
            <person name="Uohara A."/>
            <person name="Ohji S."/>
            <person name="Ichikawa N."/>
        </authorList>
    </citation>
    <scope>NUCLEOTIDE SEQUENCE [LARGE SCALE GENOMIC DNA]</scope>
    <source>
        <strain evidence="5 6">NBRC 13755</strain>
    </source>
</reference>